<evidence type="ECO:0000313" key="13">
    <source>
        <dbReference type="EMBL" id="GIH44438.1"/>
    </source>
</evidence>
<keyword evidence="9" id="KW-0238">DNA-binding</keyword>
<proteinExistence type="inferred from homology"/>
<reference evidence="13 14" key="1">
    <citation type="submission" date="2021-01" db="EMBL/GenBank/DDBJ databases">
        <title>Whole genome shotgun sequence of Microbispora corallina NBRC 16416.</title>
        <authorList>
            <person name="Komaki H."/>
            <person name="Tamura T."/>
        </authorList>
    </citation>
    <scope>NUCLEOTIDE SEQUENCE [LARGE SCALE GENOMIC DNA]</scope>
    <source>
        <strain evidence="13 14">NBRC 16416</strain>
    </source>
</reference>
<keyword evidence="6" id="KW-0408">Iron</keyword>
<sequence>MSREPACRREAPELFFPLGYSRAFHKQIEEAKAVCRRCPIREKCLDDVLTNPEMATDGIWAATTPPERRRMRTEVALEEAAEKKADEGLVECHECGRHVRMWASHGTLAPHSVREGLPASVDPCEGSRRRPRLTVVA</sequence>
<keyword evidence="5" id="KW-0479">Metal-binding</keyword>
<evidence type="ECO:0000256" key="9">
    <source>
        <dbReference type="ARBA" id="ARBA00023125"/>
    </source>
</evidence>
<dbReference type="Pfam" id="PF02467">
    <property type="entry name" value="Whib"/>
    <property type="match status" value="1"/>
</dbReference>
<evidence type="ECO:0000256" key="2">
    <source>
        <dbReference type="ARBA" id="ARBA00004496"/>
    </source>
</evidence>
<keyword evidence="8" id="KW-0805">Transcription regulation</keyword>
<dbReference type="InterPro" id="IPR034768">
    <property type="entry name" value="4FE4S_WBL"/>
</dbReference>
<evidence type="ECO:0000256" key="11">
    <source>
        <dbReference type="ARBA" id="ARBA00023163"/>
    </source>
</evidence>
<evidence type="ECO:0000256" key="10">
    <source>
        <dbReference type="ARBA" id="ARBA00023157"/>
    </source>
</evidence>
<keyword evidence="11" id="KW-0804">Transcription</keyword>
<gene>
    <name evidence="13" type="ORF">Mco01_74380</name>
</gene>
<accession>A0ABQ4GBI1</accession>
<keyword evidence="14" id="KW-1185">Reference proteome</keyword>
<evidence type="ECO:0000313" key="14">
    <source>
        <dbReference type="Proteomes" id="UP000603904"/>
    </source>
</evidence>
<comment type="cofactor">
    <cofactor evidence="1">
        <name>[4Fe-4S] cluster</name>
        <dbReference type="ChEBI" id="CHEBI:49883"/>
    </cofactor>
</comment>
<dbReference type="PROSITE" id="PS51674">
    <property type="entry name" value="4FE4S_WBL"/>
    <property type="match status" value="1"/>
</dbReference>
<dbReference type="PANTHER" id="PTHR38839:SF6">
    <property type="entry name" value="TRANSCRIPTIONAL REGULATOR WHIB1"/>
    <property type="match status" value="1"/>
</dbReference>
<keyword evidence="10" id="KW-1015">Disulfide bond</keyword>
<feature type="domain" description="4Fe-4S Wbl-type" evidence="12">
    <location>
        <begin position="6"/>
        <end position="70"/>
    </location>
</feature>
<evidence type="ECO:0000256" key="8">
    <source>
        <dbReference type="ARBA" id="ARBA00023015"/>
    </source>
</evidence>
<comment type="similarity">
    <text evidence="3">Belongs to the WhiB family.</text>
</comment>
<protein>
    <recommendedName>
        <fullName evidence="12">4Fe-4S Wbl-type domain-containing protein</fullName>
    </recommendedName>
</protein>
<comment type="caution">
    <text evidence="13">The sequence shown here is derived from an EMBL/GenBank/DDBJ whole genome shotgun (WGS) entry which is preliminary data.</text>
</comment>
<keyword evidence="4" id="KW-0004">4Fe-4S</keyword>
<evidence type="ECO:0000256" key="7">
    <source>
        <dbReference type="ARBA" id="ARBA00023014"/>
    </source>
</evidence>
<keyword evidence="7" id="KW-0411">Iron-sulfur</keyword>
<comment type="subcellular location">
    <subcellularLocation>
        <location evidence="2">Cytoplasm</location>
    </subcellularLocation>
</comment>
<dbReference type="PANTHER" id="PTHR38839">
    <property type="entry name" value="TRANSCRIPTIONAL REGULATOR WHID-RELATED"/>
    <property type="match status" value="1"/>
</dbReference>
<name>A0ABQ4GBI1_9ACTN</name>
<dbReference type="RefSeq" id="WP_204061434.1">
    <property type="nucleotide sequence ID" value="NZ_BAAAGP010000030.1"/>
</dbReference>
<evidence type="ECO:0000256" key="3">
    <source>
        <dbReference type="ARBA" id="ARBA00006597"/>
    </source>
</evidence>
<evidence type="ECO:0000256" key="1">
    <source>
        <dbReference type="ARBA" id="ARBA00001966"/>
    </source>
</evidence>
<evidence type="ECO:0000256" key="5">
    <source>
        <dbReference type="ARBA" id="ARBA00022723"/>
    </source>
</evidence>
<dbReference type="Proteomes" id="UP000603904">
    <property type="component" value="Unassembled WGS sequence"/>
</dbReference>
<dbReference type="InterPro" id="IPR003482">
    <property type="entry name" value="Whib"/>
</dbReference>
<evidence type="ECO:0000259" key="12">
    <source>
        <dbReference type="PROSITE" id="PS51674"/>
    </source>
</evidence>
<dbReference type="EMBL" id="BOOC01000059">
    <property type="protein sequence ID" value="GIH44438.1"/>
    <property type="molecule type" value="Genomic_DNA"/>
</dbReference>
<evidence type="ECO:0000256" key="6">
    <source>
        <dbReference type="ARBA" id="ARBA00023004"/>
    </source>
</evidence>
<organism evidence="13 14">
    <name type="scientific">Microbispora corallina</name>
    <dbReference type="NCBI Taxonomy" id="83302"/>
    <lineage>
        <taxon>Bacteria</taxon>
        <taxon>Bacillati</taxon>
        <taxon>Actinomycetota</taxon>
        <taxon>Actinomycetes</taxon>
        <taxon>Streptosporangiales</taxon>
        <taxon>Streptosporangiaceae</taxon>
        <taxon>Microbispora</taxon>
    </lineage>
</organism>
<evidence type="ECO:0000256" key="4">
    <source>
        <dbReference type="ARBA" id="ARBA00022485"/>
    </source>
</evidence>